<accession>A0A3E0ELP5</accession>
<organism evidence="3 4">
    <name type="scientific">Flavobacterium aquicola</name>
    <dbReference type="NCBI Taxonomy" id="1682742"/>
    <lineage>
        <taxon>Bacteria</taxon>
        <taxon>Pseudomonadati</taxon>
        <taxon>Bacteroidota</taxon>
        <taxon>Flavobacteriia</taxon>
        <taxon>Flavobacteriales</taxon>
        <taxon>Flavobacteriaceae</taxon>
        <taxon>Flavobacterium</taxon>
    </lineage>
</organism>
<feature type="region of interest" description="Disordered" evidence="1">
    <location>
        <begin position="18"/>
        <end position="45"/>
    </location>
</feature>
<sequence>MKKLIIAVLLVISASSFAQEQAQPEAKSNKQKREKQTPEQRSQAQLDKLTKELALNPQQQEQIKPILVEQNVKLEAFRAERMAGNSKEMSTAERDAFRSKRQEDKKATDAKLQAILTPDQFKKMKEIEKANMERMREGRENWESRGDRRNSDNGDNGNGPINREEN</sequence>
<dbReference type="AlphaFoldDB" id="A0A3E0ELP5"/>
<dbReference type="Proteomes" id="UP000257136">
    <property type="component" value="Unassembled WGS sequence"/>
</dbReference>
<dbReference type="EMBL" id="QUNI01000006">
    <property type="protein sequence ID" value="REG98660.1"/>
    <property type="molecule type" value="Genomic_DNA"/>
</dbReference>
<gene>
    <name evidence="3" type="ORF">C8P67_106272</name>
</gene>
<keyword evidence="2" id="KW-0732">Signal</keyword>
<feature type="region of interest" description="Disordered" evidence="1">
    <location>
        <begin position="81"/>
        <end position="111"/>
    </location>
</feature>
<dbReference type="OrthoDB" id="956918at2"/>
<evidence type="ECO:0008006" key="5">
    <source>
        <dbReference type="Google" id="ProtNLM"/>
    </source>
</evidence>
<feature type="compositionally biased region" description="Basic and acidic residues" evidence="1">
    <location>
        <begin position="132"/>
        <end position="152"/>
    </location>
</feature>
<evidence type="ECO:0000256" key="2">
    <source>
        <dbReference type="SAM" id="SignalP"/>
    </source>
</evidence>
<feature type="compositionally biased region" description="Basic and acidic residues" evidence="1">
    <location>
        <begin position="90"/>
        <end position="109"/>
    </location>
</feature>
<evidence type="ECO:0000256" key="1">
    <source>
        <dbReference type="SAM" id="MobiDB-lite"/>
    </source>
</evidence>
<reference evidence="3 4" key="1">
    <citation type="submission" date="2018-08" db="EMBL/GenBank/DDBJ databases">
        <title>Genomic Encyclopedia of Archaeal and Bacterial Type Strains, Phase II (KMG-II): from individual species to whole genera.</title>
        <authorList>
            <person name="Goeker M."/>
        </authorList>
    </citation>
    <scope>NUCLEOTIDE SEQUENCE [LARGE SCALE GENOMIC DNA]</scope>
    <source>
        <strain evidence="3 4">DSM 100880</strain>
    </source>
</reference>
<proteinExistence type="predicted"/>
<keyword evidence="4" id="KW-1185">Reference proteome</keyword>
<feature type="signal peptide" evidence="2">
    <location>
        <begin position="1"/>
        <end position="18"/>
    </location>
</feature>
<protein>
    <recommendedName>
        <fullName evidence="5">Spy/CpxP family protein refolding chaperone</fullName>
    </recommendedName>
</protein>
<evidence type="ECO:0000313" key="3">
    <source>
        <dbReference type="EMBL" id="REG98660.1"/>
    </source>
</evidence>
<feature type="region of interest" description="Disordered" evidence="1">
    <location>
        <begin position="132"/>
        <end position="166"/>
    </location>
</feature>
<comment type="caution">
    <text evidence="3">The sequence shown here is derived from an EMBL/GenBank/DDBJ whole genome shotgun (WGS) entry which is preliminary data.</text>
</comment>
<name>A0A3E0ELP5_9FLAO</name>
<feature type="chain" id="PRO_5017541522" description="Spy/CpxP family protein refolding chaperone" evidence="2">
    <location>
        <begin position="19"/>
        <end position="166"/>
    </location>
</feature>
<dbReference type="RefSeq" id="WP_115813540.1">
    <property type="nucleotide sequence ID" value="NZ_QUNI01000006.1"/>
</dbReference>
<evidence type="ECO:0000313" key="4">
    <source>
        <dbReference type="Proteomes" id="UP000257136"/>
    </source>
</evidence>